<dbReference type="SMART" id="SM00387">
    <property type="entry name" value="HATPase_c"/>
    <property type="match status" value="1"/>
</dbReference>
<proteinExistence type="predicted"/>
<evidence type="ECO:0000256" key="8">
    <source>
        <dbReference type="ARBA" id="ARBA00022840"/>
    </source>
</evidence>
<dbReference type="CDD" id="cd06225">
    <property type="entry name" value="HAMP"/>
    <property type="match status" value="1"/>
</dbReference>
<reference evidence="12 13" key="1">
    <citation type="submission" date="2020-08" db="EMBL/GenBank/DDBJ databases">
        <authorList>
            <person name="Liu G."/>
            <person name="Sun C."/>
        </authorList>
    </citation>
    <scope>NUCLEOTIDE SEQUENCE [LARGE SCALE GENOMIC DNA]</scope>
    <source>
        <strain evidence="12 13">OT19</strain>
    </source>
</reference>
<dbReference type="SMART" id="SM00304">
    <property type="entry name" value="HAMP"/>
    <property type="match status" value="1"/>
</dbReference>
<accession>A0A7G6VRG1</accession>
<feature type="domain" description="Histidine kinase" evidence="10">
    <location>
        <begin position="243"/>
        <end position="440"/>
    </location>
</feature>
<keyword evidence="9" id="KW-1133">Transmembrane helix</keyword>
<keyword evidence="4" id="KW-0597">Phosphoprotein</keyword>
<evidence type="ECO:0000256" key="9">
    <source>
        <dbReference type="SAM" id="Phobius"/>
    </source>
</evidence>
<dbReference type="InterPro" id="IPR005467">
    <property type="entry name" value="His_kinase_dom"/>
</dbReference>
<dbReference type="InterPro" id="IPR003594">
    <property type="entry name" value="HATPase_dom"/>
</dbReference>
<dbReference type="Gene3D" id="1.10.287.130">
    <property type="match status" value="1"/>
</dbReference>
<dbReference type="InterPro" id="IPR036097">
    <property type="entry name" value="HisK_dim/P_sf"/>
</dbReference>
<dbReference type="Gene3D" id="3.30.565.10">
    <property type="entry name" value="Histidine kinase-like ATPase, C-terminal domain"/>
    <property type="match status" value="1"/>
</dbReference>
<dbReference type="GO" id="GO:0005524">
    <property type="term" value="F:ATP binding"/>
    <property type="evidence" value="ECO:0007669"/>
    <property type="project" value="UniProtKB-KW"/>
</dbReference>
<evidence type="ECO:0000256" key="3">
    <source>
        <dbReference type="ARBA" id="ARBA00012438"/>
    </source>
</evidence>
<evidence type="ECO:0000256" key="4">
    <source>
        <dbReference type="ARBA" id="ARBA00022553"/>
    </source>
</evidence>
<name>A0A7G6VRG1_9SPHN</name>
<dbReference type="EMBL" id="CP060052">
    <property type="protein sequence ID" value="QNE04326.1"/>
    <property type="molecule type" value="Genomic_DNA"/>
</dbReference>
<evidence type="ECO:0000256" key="5">
    <source>
        <dbReference type="ARBA" id="ARBA00022679"/>
    </source>
</evidence>
<feature type="transmembrane region" description="Helical" evidence="9">
    <location>
        <begin position="164"/>
        <end position="186"/>
    </location>
</feature>
<dbReference type="PANTHER" id="PTHR44936:SF10">
    <property type="entry name" value="SENSOR PROTEIN RSTB"/>
    <property type="match status" value="1"/>
</dbReference>
<dbReference type="Pfam" id="PF00672">
    <property type="entry name" value="HAMP"/>
    <property type="match status" value="1"/>
</dbReference>
<comment type="subcellular location">
    <subcellularLocation>
        <location evidence="2">Membrane</location>
    </subcellularLocation>
</comment>
<keyword evidence="7" id="KW-0418">Kinase</keyword>
<dbReference type="PROSITE" id="PS50885">
    <property type="entry name" value="HAMP"/>
    <property type="match status" value="1"/>
</dbReference>
<keyword evidence="6" id="KW-0547">Nucleotide-binding</keyword>
<dbReference type="InterPro" id="IPR003660">
    <property type="entry name" value="HAMP_dom"/>
</dbReference>
<dbReference type="InterPro" id="IPR036890">
    <property type="entry name" value="HATPase_C_sf"/>
</dbReference>
<comment type="catalytic activity">
    <reaction evidence="1">
        <text>ATP + protein L-histidine = ADP + protein N-phospho-L-histidine.</text>
        <dbReference type="EC" id="2.7.13.3"/>
    </reaction>
</comment>
<evidence type="ECO:0000256" key="2">
    <source>
        <dbReference type="ARBA" id="ARBA00004370"/>
    </source>
</evidence>
<dbReference type="PROSITE" id="PS50109">
    <property type="entry name" value="HIS_KIN"/>
    <property type="match status" value="1"/>
</dbReference>
<dbReference type="GO" id="GO:0005886">
    <property type="term" value="C:plasma membrane"/>
    <property type="evidence" value="ECO:0007669"/>
    <property type="project" value="TreeGrafter"/>
</dbReference>
<evidence type="ECO:0000256" key="7">
    <source>
        <dbReference type="ARBA" id="ARBA00022777"/>
    </source>
</evidence>
<keyword evidence="5" id="KW-0808">Transferase</keyword>
<dbReference type="PRINTS" id="PR00344">
    <property type="entry name" value="BCTRLSENSOR"/>
</dbReference>
<protein>
    <recommendedName>
        <fullName evidence="3">histidine kinase</fullName>
        <ecNumber evidence="3">2.7.13.3</ecNumber>
    </recommendedName>
</protein>
<evidence type="ECO:0000313" key="12">
    <source>
        <dbReference type="EMBL" id="QNE04326.1"/>
    </source>
</evidence>
<evidence type="ECO:0000256" key="6">
    <source>
        <dbReference type="ARBA" id="ARBA00022741"/>
    </source>
</evidence>
<dbReference type="Pfam" id="PF02518">
    <property type="entry name" value="HATPase_c"/>
    <property type="match status" value="1"/>
</dbReference>
<dbReference type="SUPFAM" id="SSF47384">
    <property type="entry name" value="Homodimeric domain of signal transducing histidine kinase"/>
    <property type="match status" value="1"/>
</dbReference>
<dbReference type="SUPFAM" id="SSF55874">
    <property type="entry name" value="ATPase domain of HSP90 chaperone/DNA topoisomerase II/histidine kinase"/>
    <property type="match status" value="1"/>
</dbReference>
<dbReference type="GO" id="GO:0000155">
    <property type="term" value="F:phosphorelay sensor kinase activity"/>
    <property type="evidence" value="ECO:0007669"/>
    <property type="project" value="InterPro"/>
</dbReference>
<keyword evidence="9" id="KW-0472">Membrane</keyword>
<sequence>MSTADRRGFDFARTSLLGRLLAILLAVVALEFALNAFVFERANEFSLQEEDAASISDRLVVAYRLLDSAPPQRREAVANELSTSHFRIDWSRETARRAASLELEALRDQIVDNDQELVRAGLRLHLEPLSGGGDIAGSMILTDRSVMRFSAEVHQTFKLNAQRVIMLLLPTALLMLVGGLLVGAALRPLRNLVAASRKVGELEEPEPVPLAGSQEARDLIHAFNEMQERIHQLIRNRQLTVSAIAHDLRTPLARLQMRLDQDAPDRQAMGADVAEMRMLLQSLQTFNEGHDHRGPIERIDIAATAQTLVDDASDRGFDAVYEGPEHLEMSGRALALRRVMSNLIENALHYANDPHVILSREGEDVVISVIDNGPGIAESQIDEVMKPFVRLDHARSRNTPGMGLGLAIVNRIVRAQGGRFSIANRPTGGLCATIHLPAAGPE</sequence>
<dbReference type="PANTHER" id="PTHR44936">
    <property type="entry name" value="SENSOR PROTEIN CREC"/>
    <property type="match status" value="1"/>
</dbReference>
<keyword evidence="8" id="KW-0067">ATP-binding</keyword>
<evidence type="ECO:0000259" key="11">
    <source>
        <dbReference type="PROSITE" id="PS50885"/>
    </source>
</evidence>
<dbReference type="Proteomes" id="UP000515297">
    <property type="component" value="Chromosome"/>
</dbReference>
<evidence type="ECO:0000313" key="13">
    <source>
        <dbReference type="Proteomes" id="UP000515297"/>
    </source>
</evidence>
<dbReference type="AlphaFoldDB" id="A0A7G6VRG1"/>
<evidence type="ECO:0000256" key="1">
    <source>
        <dbReference type="ARBA" id="ARBA00000085"/>
    </source>
</evidence>
<keyword evidence="9" id="KW-0812">Transmembrane</keyword>
<feature type="transmembrane region" description="Helical" evidence="9">
    <location>
        <begin position="20"/>
        <end position="39"/>
    </location>
</feature>
<dbReference type="InterPro" id="IPR004358">
    <property type="entry name" value="Sig_transdc_His_kin-like_C"/>
</dbReference>
<organism evidence="12 13">
    <name type="scientific">Croceicoccus marinus</name>
    <dbReference type="NCBI Taxonomy" id="450378"/>
    <lineage>
        <taxon>Bacteria</taxon>
        <taxon>Pseudomonadati</taxon>
        <taxon>Pseudomonadota</taxon>
        <taxon>Alphaproteobacteria</taxon>
        <taxon>Sphingomonadales</taxon>
        <taxon>Erythrobacteraceae</taxon>
        <taxon>Croceicoccus</taxon>
    </lineage>
</organism>
<gene>
    <name evidence="12" type="ORF">H4O24_10045</name>
</gene>
<evidence type="ECO:0000259" key="10">
    <source>
        <dbReference type="PROSITE" id="PS50109"/>
    </source>
</evidence>
<feature type="domain" description="HAMP" evidence="11">
    <location>
        <begin position="183"/>
        <end position="235"/>
    </location>
</feature>
<dbReference type="RefSeq" id="WP_185883617.1">
    <property type="nucleotide sequence ID" value="NZ_CP060052.1"/>
</dbReference>
<dbReference type="EC" id="2.7.13.3" evidence="3"/>
<dbReference type="InterPro" id="IPR050980">
    <property type="entry name" value="2C_sensor_his_kinase"/>
</dbReference>